<proteinExistence type="predicted"/>
<reference evidence="2" key="1">
    <citation type="submission" date="2021-11" db="EMBL/GenBank/DDBJ databases">
        <title>BS-T2-15 a new species belonging to the Comamonadaceae family isolated from the soil of a French oak forest.</title>
        <authorList>
            <person name="Mieszkin S."/>
            <person name="Alain K."/>
        </authorList>
    </citation>
    <scope>NUCLEOTIDE SEQUENCE</scope>
    <source>
        <strain evidence="2">BS-T2-15</strain>
    </source>
</reference>
<gene>
    <name evidence="2" type="ORF">LPC04_10025</name>
</gene>
<evidence type="ECO:0000313" key="3">
    <source>
        <dbReference type="Proteomes" id="UP001139353"/>
    </source>
</evidence>
<dbReference type="RefSeq" id="WP_275682075.1">
    <property type="nucleotide sequence ID" value="NZ_JAJLJH010000002.1"/>
</dbReference>
<dbReference type="Proteomes" id="UP001139353">
    <property type="component" value="Unassembled WGS sequence"/>
</dbReference>
<comment type="caution">
    <text evidence="2">The sequence shown here is derived from an EMBL/GenBank/DDBJ whole genome shotgun (WGS) entry which is preliminary data.</text>
</comment>
<organism evidence="2 3">
    <name type="scientific">Scleromatobacter humisilvae</name>
    <dbReference type="NCBI Taxonomy" id="2897159"/>
    <lineage>
        <taxon>Bacteria</taxon>
        <taxon>Pseudomonadati</taxon>
        <taxon>Pseudomonadota</taxon>
        <taxon>Betaproteobacteria</taxon>
        <taxon>Burkholderiales</taxon>
        <taxon>Sphaerotilaceae</taxon>
        <taxon>Scleromatobacter</taxon>
    </lineage>
</organism>
<sequence length="99" mass="11432">MSAPGKLDCSQARLTQSDGEKQPNELIKRVFDRAARVVDQSRRASYEDLEKKTYGNETYLDPSNAVLSIDIPRCLRIINNMELLRVELPPYSHRTSQHW</sequence>
<dbReference type="EMBL" id="JAJLJH010000002">
    <property type="protein sequence ID" value="MCK9686044.1"/>
    <property type="molecule type" value="Genomic_DNA"/>
</dbReference>
<evidence type="ECO:0000313" key="2">
    <source>
        <dbReference type="EMBL" id="MCK9686044.1"/>
    </source>
</evidence>
<protein>
    <submittedName>
        <fullName evidence="2">Uncharacterized protein</fullName>
    </submittedName>
</protein>
<dbReference type="AlphaFoldDB" id="A0A9X2C1Q9"/>
<keyword evidence="3" id="KW-1185">Reference proteome</keyword>
<accession>A0A9X2C1Q9</accession>
<feature type="region of interest" description="Disordered" evidence="1">
    <location>
        <begin position="1"/>
        <end position="25"/>
    </location>
</feature>
<evidence type="ECO:0000256" key="1">
    <source>
        <dbReference type="SAM" id="MobiDB-lite"/>
    </source>
</evidence>
<name>A0A9X2C1Q9_9BURK</name>